<reference evidence="2 3" key="1">
    <citation type="submission" date="2013-07" db="EMBL/GenBank/DDBJ databases">
        <authorList>
            <person name="Weinstock G."/>
            <person name="Sodergren E."/>
            <person name="Wylie T."/>
            <person name="Fulton L."/>
            <person name="Fulton R."/>
            <person name="Fronick C."/>
            <person name="O'Laughlin M."/>
            <person name="Godfrey J."/>
            <person name="Miner T."/>
            <person name="Herter B."/>
            <person name="Appelbaum E."/>
            <person name="Cordes M."/>
            <person name="Lek S."/>
            <person name="Wollam A."/>
            <person name="Pepin K.H."/>
            <person name="Palsikar V.B."/>
            <person name="Mitreva M."/>
            <person name="Wilson R.K."/>
        </authorList>
    </citation>
    <scope>NUCLEOTIDE SEQUENCE [LARGE SCALE GENOMIC DNA]</scope>
    <source>
        <strain evidence="2 3">ATCC 27760</strain>
    </source>
</reference>
<gene>
    <name evidence="2" type="ORF">RUMCAL_01346</name>
</gene>
<comment type="caution">
    <text evidence="2">The sequence shown here is derived from an EMBL/GenBank/DDBJ whole genome shotgun (WGS) entry which is preliminary data.</text>
</comment>
<dbReference type="InterPro" id="IPR008687">
    <property type="entry name" value="MobC"/>
</dbReference>
<dbReference type="EMBL" id="AWVF01000175">
    <property type="protein sequence ID" value="ERJ96211.1"/>
    <property type="molecule type" value="Genomic_DNA"/>
</dbReference>
<organism evidence="2 3">
    <name type="scientific">Ruminococcus callidus ATCC 27760</name>
    <dbReference type="NCBI Taxonomy" id="411473"/>
    <lineage>
        <taxon>Bacteria</taxon>
        <taxon>Bacillati</taxon>
        <taxon>Bacillota</taxon>
        <taxon>Clostridia</taxon>
        <taxon>Eubacteriales</taxon>
        <taxon>Oscillospiraceae</taxon>
        <taxon>Ruminococcus</taxon>
    </lineage>
</organism>
<sequence length="84" mass="9877">MSDYLRKMAITGMIIRYDSALLKDLQQSLQRIGNNVNQIAIRVNQSGILYKEDFVELQERYEEIWRSLKSIQSVLRCQKQLPTS</sequence>
<evidence type="ECO:0000313" key="3">
    <source>
        <dbReference type="Proteomes" id="UP000016662"/>
    </source>
</evidence>
<feature type="domain" description="Bacterial mobilisation" evidence="1">
    <location>
        <begin position="29"/>
        <end position="70"/>
    </location>
</feature>
<dbReference type="STRING" id="411473.RUMCAL_01346"/>
<evidence type="ECO:0000313" key="2">
    <source>
        <dbReference type="EMBL" id="ERJ96211.1"/>
    </source>
</evidence>
<dbReference type="Pfam" id="PF05713">
    <property type="entry name" value="MobC"/>
    <property type="match status" value="1"/>
</dbReference>
<evidence type="ECO:0000259" key="1">
    <source>
        <dbReference type="Pfam" id="PF05713"/>
    </source>
</evidence>
<dbReference type="HOGENOM" id="CLU_137404_0_0_9"/>
<dbReference type="eggNOG" id="ENOG502ZTUJ">
    <property type="taxonomic scope" value="Bacteria"/>
</dbReference>
<protein>
    <recommendedName>
        <fullName evidence="1">Bacterial mobilisation domain-containing protein</fullName>
    </recommendedName>
</protein>
<dbReference type="Proteomes" id="UP000016662">
    <property type="component" value="Unassembled WGS sequence"/>
</dbReference>
<name>U2KCG2_9FIRM</name>
<accession>U2KCG2</accession>
<proteinExistence type="predicted"/>
<dbReference type="AlphaFoldDB" id="U2KCG2"/>
<keyword evidence="3" id="KW-1185">Reference proteome</keyword>